<organism evidence="1 2">
    <name type="scientific">Streblomastix strix</name>
    <dbReference type="NCBI Taxonomy" id="222440"/>
    <lineage>
        <taxon>Eukaryota</taxon>
        <taxon>Metamonada</taxon>
        <taxon>Preaxostyla</taxon>
        <taxon>Oxymonadida</taxon>
        <taxon>Streblomastigidae</taxon>
        <taxon>Streblomastix</taxon>
    </lineage>
</organism>
<dbReference type="Proteomes" id="UP000324800">
    <property type="component" value="Unassembled WGS sequence"/>
</dbReference>
<comment type="caution">
    <text evidence="1">The sequence shown here is derived from an EMBL/GenBank/DDBJ whole genome shotgun (WGS) entry which is preliminary data.</text>
</comment>
<dbReference type="AlphaFoldDB" id="A0A5J4TD37"/>
<dbReference type="EMBL" id="SNRW01033603">
    <property type="protein sequence ID" value="KAA6356059.1"/>
    <property type="molecule type" value="Genomic_DNA"/>
</dbReference>
<name>A0A5J4TD37_9EUKA</name>
<evidence type="ECO:0000313" key="1">
    <source>
        <dbReference type="EMBL" id="KAA6356059.1"/>
    </source>
</evidence>
<gene>
    <name evidence="1" type="ORF">EZS28_048414</name>
</gene>
<reference evidence="1 2" key="1">
    <citation type="submission" date="2019-03" db="EMBL/GenBank/DDBJ databases">
        <title>Single cell metagenomics reveals metabolic interactions within the superorganism composed of flagellate Streblomastix strix and complex community of Bacteroidetes bacteria on its surface.</title>
        <authorList>
            <person name="Treitli S.C."/>
            <person name="Kolisko M."/>
            <person name="Husnik F."/>
            <person name="Keeling P."/>
            <person name="Hampl V."/>
        </authorList>
    </citation>
    <scope>NUCLEOTIDE SEQUENCE [LARGE SCALE GENOMIC DNA]</scope>
    <source>
        <strain evidence="1">ST1C</strain>
    </source>
</reference>
<protein>
    <submittedName>
        <fullName evidence="1">Uncharacterized protein</fullName>
    </submittedName>
</protein>
<sequence>MLVKKIATDDSFTRGYNSSKIGARINIQLTPLKHYFCDAIVRVTFDVAPDPQVLTLEVIGEIGATMIRAG</sequence>
<accession>A0A5J4TD37</accession>
<proteinExistence type="predicted"/>
<evidence type="ECO:0000313" key="2">
    <source>
        <dbReference type="Proteomes" id="UP000324800"/>
    </source>
</evidence>